<evidence type="ECO:0000256" key="3">
    <source>
        <dbReference type="ARBA" id="ARBA00023125"/>
    </source>
</evidence>
<feature type="domain" description="Cas12f1-like TNB" evidence="7">
    <location>
        <begin position="335"/>
        <end position="402"/>
    </location>
</feature>
<dbReference type="KEGG" id="aacx:DEACI_2008"/>
<feature type="domain" description="Probable transposase IS891/IS1136/IS1341" evidence="6">
    <location>
        <begin position="218"/>
        <end position="311"/>
    </location>
</feature>
<evidence type="ECO:0000256" key="4">
    <source>
        <dbReference type="ARBA" id="ARBA00023172"/>
    </source>
</evidence>
<reference evidence="8" key="1">
    <citation type="submission" date="2020-01" db="EMBL/GenBank/DDBJ databases">
        <authorList>
            <person name="Hornung B."/>
        </authorList>
    </citation>
    <scope>NUCLEOTIDE SEQUENCE</scope>
    <source>
        <strain evidence="8">PacBioINE</strain>
    </source>
</reference>
<evidence type="ECO:0000256" key="5">
    <source>
        <dbReference type="SAM" id="MobiDB-lite"/>
    </source>
</evidence>
<comment type="similarity">
    <text evidence="1">In the C-terminal section; belongs to the transposase 35 family.</text>
</comment>
<evidence type="ECO:0000313" key="8">
    <source>
        <dbReference type="EMBL" id="CAA7601342.1"/>
    </source>
</evidence>
<dbReference type="Pfam" id="PF07282">
    <property type="entry name" value="Cas12f1-like_TNB"/>
    <property type="match status" value="1"/>
</dbReference>
<accession>A0A8S0WFT7</accession>
<dbReference type="Pfam" id="PF01385">
    <property type="entry name" value="OrfB_IS605"/>
    <property type="match status" value="1"/>
</dbReference>
<dbReference type="InterPro" id="IPR010095">
    <property type="entry name" value="Cas12f1-like_TNB"/>
</dbReference>
<sequence>MYSDPRGSVKGRFANLLFQGNLVKDSLTLSIKLNLSANYEQKALLLRTMDSYRDAMNYVSRYAFTQLDKRANKRKLNDLLYRELRIRYNLPSQLAQSAIRRVASTYQGEWTKIKQNAEHRKLGYTKKYYHGLEKAPEFKSRTTEIVYGRDYSFGKNQTASVNTLEGRVRVAYEGWTPHVERLRSGEWKIGTAKLWYDKGRKALYLIVPITREQSVDLNDMTQVQGVDVGMRYLAVVDTGEKPIFVKGSPIHHKKRHLQRLRKRLQEKGTRSAKRRLAALSRRERRLTPDVNHRLSRKIAQPQVLVGIEDLTHIRVKINTKRKDTEERRQAEQWAFADLHSKILYKSSLYGGYATRQDAHYTSQGCPRCEHKSKNNRPGKGLLFTCEACGYTLHADLVGGRNVRLRTLVARQGRTITGRVSTVPDVDSNDTGPDPVEESRNPLTLVRGS</sequence>
<dbReference type="InterPro" id="IPR001959">
    <property type="entry name" value="Transposase"/>
</dbReference>
<dbReference type="RefSeq" id="WP_277350675.1">
    <property type="nucleotide sequence ID" value="NZ_LR746496.1"/>
</dbReference>
<gene>
    <name evidence="8" type="ORF">DEACI_2008</name>
</gene>
<feature type="region of interest" description="Disordered" evidence="5">
    <location>
        <begin position="419"/>
        <end position="448"/>
    </location>
</feature>
<organism evidence="8">
    <name type="scientific">Acididesulfobacillus acetoxydans</name>
    <dbReference type="NCBI Taxonomy" id="1561005"/>
    <lineage>
        <taxon>Bacteria</taxon>
        <taxon>Bacillati</taxon>
        <taxon>Bacillota</taxon>
        <taxon>Clostridia</taxon>
        <taxon>Eubacteriales</taxon>
        <taxon>Peptococcaceae</taxon>
        <taxon>Acididesulfobacillus</taxon>
    </lineage>
</organism>
<dbReference type="EMBL" id="LR746496">
    <property type="protein sequence ID" value="CAA7601342.1"/>
    <property type="molecule type" value="Genomic_DNA"/>
</dbReference>
<keyword evidence="3" id="KW-0238">DNA-binding</keyword>
<keyword evidence="2" id="KW-0815">Transposition</keyword>
<keyword evidence="4" id="KW-0233">DNA recombination</keyword>
<dbReference type="GO" id="GO:0032196">
    <property type="term" value="P:transposition"/>
    <property type="evidence" value="ECO:0007669"/>
    <property type="project" value="UniProtKB-KW"/>
</dbReference>
<dbReference type="AlphaFoldDB" id="A0A8S0WFT7"/>
<evidence type="ECO:0000256" key="2">
    <source>
        <dbReference type="ARBA" id="ARBA00022578"/>
    </source>
</evidence>
<evidence type="ECO:0000259" key="7">
    <source>
        <dbReference type="Pfam" id="PF07282"/>
    </source>
</evidence>
<dbReference type="NCBIfam" id="NF040570">
    <property type="entry name" value="guided_TnpB"/>
    <property type="match status" value="1"/>
</dbReference>
<dbReference type="GO" id="GO:0003677">
    <property type="term" value="F:DNA binding"/>
    <property type="evidence" value="ECO:0007669"/>
    <property type="project" value="UniProtKB-KW"/>
</dbReference>
<evidence type="ECO:0000256" key="1">
    <source>
        <dbReference type="ARBA" id="ARBA00008761"/>
    </source>
</evidence>
<name>A0A8S0WFT7_9FIRM</name>
<dbReference type="Proteomes" id="UP000836597">
    <property type="component" value="Chromosome"/>
</dbReference>
<proteinExistence type="inferred from homology"/>
<evidence type="ECO:0000259" key="6">
    <source>
        <dbReference type="Pfam" id="PF01385"/>
    </source>
</evidence>
<dbReference type="GO" id="GO:0006310">
    <property type="term" value="P:DNA recombination"/>
    <property type="evidence" value="ECO:0007669"/>
    <property type="project" value="UniProtKB-KW"/>
</dbReference>
<protein>
    <submittedName>
        <fullName evidence="8">Transposase IS605, OrfB, C-terminal</fullName>
    </submittedName>
</protein>